<dbReference type="CDD" id="cd11065">
    <property type="entry name" value="CYP64-like"/>
    <property type="match status" value="1"/>
</dbReference>
<dbReference type="PROSITE" id="PS00086">
    <property type="entry name" value="CYTOCHROME_P450"/>
    <property type="match status" value="1"/>
</dbReference>
<evidence type="ECO:0000256" key="5">
    <source>
        <dbReference type="ARBA" id="ARBA00022723"/>
    </source>
</evidence>
<dbReference type="PRINTS" id="PR00463">
    <property type="entry name" value="EP450I"/>
</dbReference>
<keyword evidence="6 9" id="KW-0560">Oxidoreductase</keyword>
<comment type="pathway">
    <text evidence="2">Secondary metabolite biosynthesis.</text>
</comment>
<reference evidence="12" key="1">
    <citation type="submission" date="2024-06" db="EMBL/GenBank/DDBJ databases">
        <title>Multi-omics analyses provide insights into the biosynthesis of the anticancer antibiotic pleurotin in Hohenbuehelia grisea.</title>
        <authorList>
            <person name="Weaver J.A."/>
            <person name="Alberti F."/>
        </authorList>
    </citation>
    <scope>NUCLEOTIDE SEQUENCE [LARGE SCALE GENOMIC DNA]</scope>
    <source>
        <strain evidence="12">T-177</strain>
    </source>
</reference>
<keyword evidence="12" id="KW-1185">Reference proteome</keyword>
<dbReference type="PANTHER" id="PTHR46300">
    <property type="entry name" value="P450, PUTATIVE (EUROFUNG)-RELATED-RELATED"/>
    <property type="match status" value="1"/>
</dbReference>
<evidence type="ECO:0000256" key="2">
    <source>
        <dbReference type="ARBA" id="ARBA00005179"/>
    </source>
</evidence>
<keyword evidence="10" id="KW-1133">Transmembrane helix</keyword>
<dbReference type="PANTHER" id="PTHR46300:SF7">
    <property type="entry name" value="P450, PUTATIVE (EUROFUNG)-RELATED"/>
    <property type="match status" value="1"/>
</dbReference>
<evidence type="ECO:0000256" key="8">
    <source>
        <dbReference type="ARBA" id="ARBA00023033"/>
    </source>
</evidence>
<evidence type="ECO:0008006" key="13">
    <source>
        <dbReference type="Google" id="ProtNLM"/>
    </source>
</evidence>
<comment type="caution">
    <text evidence="11">The sequence shown here is derived from an EMBL/GenBank/DDBJ whole genome shotgun (WGS) entry which is preliminary data.</text>
</comment>
<organism evidence="11 12">
    <name type="scientific">Hohenbuehelia grisea</name>
    <dbReference type="NCBI Taxonomy" id="104357"/>
    <lineage>
        <taxon>Eukaryota</taxon>
        <taxon>Fungi</taxon>
        <taxon>Dikarya</taxon>
        <taxon>Basidiomycota</taxon>
        <taxon>Agaricomycotina</taxon>
        <taxon>Agaricomycetes</taxon>
        <taxon>Agaricomycetidae</taxon>
        <taxon>Agaricales</taxon>
        <taxon>Pleurotineae</taxon>
        <taxon>Pleurotaceae</taxon>
        <taxon>Hohenbuehelia</taxon>
    </lineage>
</organism>
<protein>
    <recommendedName>
        <fullName evidence="13">Cytochrome P450</fullName>
    </recommendedName>
</protein>
<evidence type="ECO:0000313" key="11">
    <source>
        <dbReference type="EMBL" id="KAL0949266.1"/>
    </source>
</evidence>
<accession>A0ABR3J138</accession>
<dbReference type="InterPro" id="IPR001128">
    <property type="entry name" value="Cyt_P450"/>
</dbReference>
<evidence type="ECO:0000256" key="6">
    <source>
        <dbReference type="ARBA" id="ARBA00023002"/>
    </source>
</evidence>
<keyword evidence="8 9" id="KW-0503">Monooxygenase</keyword>
<dbReference type="Gene3D" id="1.10.630.10">
    <property type="entry name" value="Cytochrome P450"/>
    <property type="match status" value="1"/>
</dbReference>
<dbReference type="Pfam" id="PF00067">
    <property type="entry name" value="p450"/>
    <property type="match status" value="2"/>
</dbReference>
<dbReference type="InterPro" id="IPR002401">
    <property type="entry name" value="Cyt_P450_E_grp-I"/>
</dbReference>
<dbReference type="EMBL" id="JASNQZ010000012">
    <property type="protein sequence ID" value="KAL0949266.1"/>
    <property type="molecule type" value="Genomic_DNA"/>
</dbReference>
<dbReference type="InterPro" id="IPR050364">
    <property type="entry name" value="Cytochrome_P450_fung"/>
</dbReference>
<name>A0ABR3J138_9AGAR</name>
<keyword evidence="10" id="KW-0472">Membrane</keyword>
<comment type="cofactor">
    <cofactor evidence="1">
        <name>heme</name>
        <dbReference type="ChEBI" id="CHEBI:30413"/>
    </cofactor>
</comment>
<evidence type="ECO:0000256" key="7">
    <source>
        <dbReference type="ARBA" id="ARBA00023004"/>
    </source>
</evidence>
<keyword evidence="4 9" id="KW-0349">Heme</keyword>
<evidence type="ECO:0000256" key="1">
    <source>
        <dbReference type="ARBA" id="ARBA00001971"/>
    </source>
</evidence>
<evidence type="ECO:0000256" key="3">
    <source>
        <dbReference type="ARBA" id="ARBA00010617"/>
    </source>
</evidence>
<proteinExistence type="inferred from homology"/>
<evidence type="ECO:0000256" key="4">
    <source>
        <dbReference type="ARBA" id="ARBA00022617"/>
    </source>
</evidence>
<keyword evidence="10" id="KW-0812">Transmembrane</keyword>
<keyword evidence="7 9" id="KW-0408">Iron</keyword>
<dbReference type="SUPFAM" id="SSF48264">
    <property type="entry name" value="Cytochrome P450"/>
    <property type="match status" value="1"/>
</dbReference>
<sequence>MNLPPLPSDVEMANYDLLASALVFGLIFTLYVRRWLERLGSRYDISLPPGPKKLPVLGNLLDMPKKFEWETYRKWALDLDSEIIHLDLAGTNVIVISSLEAATELLETRSSVYSSRARMPMINELMGWHFDFGFMPYGEYWRQCRRLFHQEFHPTAARRFQPKELKATHELLGKLLNDPEDLEGHLRHHAGTIVLGIAYGLQIQPKNDPYIRAAEEGVQPLLVAGVPGTFLVDALPILKHVPAWMPGAGFQIKAREWHKLADRMRLMPWDAAKKEIAEGINDSSFVSYCLEKVDQDGDIALQEKYIQSTAGTMYAGTACFELLLSLRFTDMTDLFSRLRYISALASFVLAMLENPDVVTKAQKELDNVVGQHRLPDFDDESSLPYISAIVKEVLRWRPVTPIAIPHVTTVDDVYRGYRIPANSIVIPNAWAMLYDENVYPSPYTFDPERFLKHGKLNRDVKDPTAAFGFGRRICPGRYMAQHTMWIAVASMLAVFDIKKAVDEDGNTIHPSHEYTSALVSTPLPFQYSLKPRSPEAEKLIRSAVA</sequence>
<dbReference type="Proteomes" id="UP001556367">
    <property type="component" value="Unassembled WGS sequence"/>
</dbReference>
<dbReference type="InterPro" id="IPR017972">
    <property type="entry name" value="Cyt_P450_CS"/>
</dbReference>
<comment type="similarity">
    <text evidence="3 9">Belongs to the cytochrome P450 family.</text>
</comment>
<evidence type="ECO:0000256" key="9">
    <source>
        <dbReference type="RuleBase" id="RU000461"/>
    </source>
</evidence>
<feature type="transmembrane region" description="Helical" evidence="10">
    <location>
        <begin position="12"/>
        <end position="32"/>
    </location>
</feature>
<evidence type="ECO:0000313" key="12">
    <source>
        <dbReference type="Proteomes" id="UP001556367"/>
    </source>
</evidence>
<evidence type="ECO:0000256" key="10">
    <source>
        <dbReference type="SAM" id="Phobius"/>
    </source>
</evidence>
<dbReference type="InterPro" id="IPR036396">
    <property type="entry name" value="Cyt_P450_sf"/>
</dbReference>
<gene>
    <name evidence="11" type="ORF">HGRIS_009344</name>
</gene>
<keyword evidence="5 9" id="KW-0479">Metal-binding</keyword>